<evidence type="ECO:0000313" key="4">
    <source>
        <dbReference type="Proteomes" id="UP001595710"/>
    </source>
</evidence>
<dbReference type="GO" id="GO:0016787">
    <property type="term" value="F:hydrolase activity"/>
    <property type="evidence" value="ECO:0007669"/>
    <property type="project" value="UniProtKB-KW"/>
</dbReference>
<reference evidence="4" key="1">
    <citation type="journal article" date="2019" name="Int. J. Syst. Evol. Microbiol.">
        <title>The Global Catalogue of Microorganisms (GCM) 10K type strain sequencing project: providing services to taxonomists for standard genome sequencing and annotation.</title>
        <authorList>
            <consortium name="The Broad Institute Genomics Platform"/>
            <consortium name="The Broad Institute Genome Sequencing Center for Infectious Disease"/>
            <person name="Wu L."/>
            <person name="Ma J."/>
        </authorList>
    </citation>
    <scope>NUCLEOTIDE SEQUENCE [LARGE SCALE GENOMIC DNA]</scope>
    <source>
        <strain evidence="4">CECT 8288</strain>
    </source>
</reference>
<dbReference type="Proteomes" id="UP001595710">
    <property type="component" value="Unassembled WGS sequence"/>
</dbReference>
<feature type="domain" description="Glycosyl hydrolase family 13 catalytic" evidence="2">
    <location>
        <begin position="16"/>
        <end position="406"/>
    </location>
</feature>
<name>A0ABV7WWU8_9GAMM</name>
<dbReference type="RefSeq" id="WP_290280556.1">
    <property type="nucleotide sequence ID" value="NZ_JAUFQI010000001.1"/>
</dbReference>
<dbReference type="InterPro" id="IPR006047">
    <property type="entry name" value="GH13_cat_dom"/>
</dbReference>
<protein>
    <submittedName>
        <fullName evidence="3">Alpha-amylase family glycosyl hydrolase</fullName>
    </submittedName>
</protein>
<evidence type="ECO:0000256" key="1">
    <source>
        <dbReference type="ARBA" id="ARBA00008061"/>
    </source>
</evidence>
<dbReference type="InterPro" id="IPR017853">
    <property type="entry name" value="GH"/>
</dbReference>
<dbReference type="SUPFAM" id="SSF51011">
    <property type="entry name" value="Glycosyl hydrolase domain"/>
    <property type="match status" value="1"/>
</dbReference>
<dbReference type="PANTHER" id="PTHR10357:SF179">
    <property type="entry name" value="NEUTRAL AND BASIC AMINO ACID TRANSPORT PROTEIN RBAT"/>
    <property type="match status" value="1"/>
</dbReference>
<keyword evidence="3" id="KW-0378">Hydrolase</keyword>
<dbReference type="InterPro" id="IPR045857">
    <property type="entry name" value="O16G_dom_2"/>
</dbReference>
<keyword evidence="4" id="KW-1185">Reference proteome</keyword>
<comment type="caution">
    <text evidence="3">The sequence shown here is derived from an EMBL/GenBank/DDBJ whole genome shotgun (WGS) entry which is preliminary data.</text>
</comment>
<dbReference type="SUPFAM" id="SSF51445">
    <property type="entry name" value="(Trans)glycosidases"/>
    <property type="match status" value="1"/>
</dbReference>
<evidence type="ECO:0000259" key="2">
    <source>
        <dbReference type="SMART" id="SM00642"/>
    </source>
</evidence>
<accession>A0ABV7WWU8</accession>
<comment type="similarity">
    <text evidence="1">Belongs to the glycosyl hydrolase 13 family.</text>
</comment>
<dbReference type="Pfam" id="PF00128">
    <property type="entry name" value="Alpha-amylase"/>
    <property type="match status" value="1"/>
</dbReference>
<dbReference type="EMBL" id="JBHRYN010000022">
    <property type="protein sequence ID" value="MFC3702799.1"/>
    <property type="molecule type" value="Genomic_DNA"/>
</dbReference>
<gene>
    <name evidence="3" type="ORF">ACFOND_14250</name>
</gene>
<organism evidence="3 4">
    <name type="scientific">Reinekea marina</name>
    <dbReference type="NCBI Taxonomy" id="1310421"/>
    <lineage>
        <taxon>Bacteria</taxon>
        <taxon>Pseudomonadati</taxon>
        <taxon>Pseudomonadota</taxon>
        <taxon>Gammaproteobacteria</taxon>
        <taxon>Oceanospirillales</taxon>
        <taxon>Saccharospirillaceae</taxon>
        <taxon>Reinekea</taxon>
    </lineage>
</organism>
<dbReference type="PANTHER" id="PTHR10357">
    <property type="entry name" value="ALPHA-AMYLASE FAMILY MEMBER"/>
    <property type="match status" value="1"/>
</dbReference>
<dbReference type="SMART" id="SM00642">
    <property type="entry name" value="Aamy"/>
    <property type="match status" value="1"/>
</dbReference>
<sequence>MIDNNITWWKGAVIYQIYPRSYKDSNQDGIGDIAGITSKLDYIASLNVDAIWLSPFFKSPMKDFGYDVSDYCDVDPIFGTIDDFKALVKKAHDLGLKIIIDQVYSHTSDQHEWFKESRKNKSNPKADWYVWADAKPDGTPPNNWLSLFGGSAWQWDTQRQQYFLHNFLTSQPDLNFHSVEVQDAILSTAKFWLDLGVDGFRLDVVNMYFHDEALTDNGIADSPEKQFVGVDPNNPFSKQYHIHQMCRDDNLEFLKRLRNLLDQYPGSTTVGEIGAPDGLTYMAQYTSGGDKLHMAYTFELLNERCDAPYLKHTMKRIEDSLQDGWPCFALSNHDVVRSASRWTQDSKFVADKTRAMLVFLLTQRGTPCLYQGEELGLPEAEVPFDKIVDPFGIEFWPVFKGRDGCRTPMAWENNKDLGFGSPKSIQWLPAEQKHQALAVSEQTNDEHSMLTFTSQFLAWRKQFDALNSGSINWLDSPEDMLFFERAKDGERLIIAINFSENSLKAPVVDNAQLAWSTHELESSFKPYQCTVWKTN</sequence>
<proteinExistence type="inferred from homology"/>
<evidence type="ECO:0000313" key="3">
    <source>
        <dbReference type="EMBL" id="MFC3702799.1"/>
    </source>
</evidence>
<dbReference type="Gene3D" id="3.90.400.10">
    <property type="entry name" value="Oligo-1,6-glucosidase, Domain 2"/>
    <property type="match status" value="1"/>
</dbReference>
<dbReference type="CDD" id="cd11330">
    <property type="entry name" value="AmyAc_OligoGlu"/>
    <property type="match status" value="1"/>
</dbReference>
<dbReference type="Gene3D" id="3.20.20.80">
    <property type="entry name" value="Glycosidases"/>
    <property type="match status" value="2"/>
</dbReference>